<sequence length="114" mass="12568">MPPEEEEGLLRCWIEGEEVPWEILDLSSLTEFQKEVLKSVASIPPGETLTYGQVAERIGKPKAARAVGQAVGKNPFPLIIPCHRVVGSKDLGGYSSGLDLKRRLLDIERDICPK</sequence>
<evidence type="ECO:0000256" key="4">
    <source>
        <dbReference type="ARBA" id="ARBA00022603"/>
    </source>
</evidence>
<evidence type="ECO:0000256" key="3">
    <source>
        <dbReference type="ARBA" id="ARBA00011918"/>
    </source>
</evidence>
<dbReference type="InterPro" id="IPR014048">
    <property type="entry name" value="MethylDNA_cys_MeTrfase_DNA-bd"/>
</dbReference>
<dbReference type="InterPro" id="IPR036388">
    <property type="entry name" value="WH-like_DNA-bd_sf"/>
</dbReference>
<proteinExistence type="inferred from homology"/>
<dbReference type="Proteomes" id="UP000053961">
    <property type="component" value="Unassembled WGS sequence"/>
</dbReference>
<reference evidence="11" key="1">
    <citation type="journal article" date="2015" name="MBio">
        <title>Genome-resolved metagenomic analysis reveals roles for candidate phyla and other microbial community members in biogeochemical transformations in oil reservoirs.</title>
        <authorList>
            <person name="Hu P."/>
            <person name="Tom L."/>
            <person name="Singh A."/>
            <person name="Thomas B.C."/>
            <person name="Baker B.J."/>
            <person name="Piceno Y.M."/>
            <person name="Andersen G.L."/>
            <person name="Banfield J.F."/>
        </authorList>
    </citation>
    <scope>NUCLEOTIDE SEQUENCE [LARGE SCALE GENOMIC DNA]</scope>
    <source>
        <strain evidence="11">56_747</strain>
    </source>
</reference>
<keyword evidence="4 11" id="KW-0489">Methyltransferase</keyword>
<dbReference type="EMBL" id="LGHB01000001">
    <property type="protein sequence ID" value="KUK97593.1"/>
    <property type="molecule type" value="Genomic_DNA"/>
</dbReference>
<comment type="catalytic activity">
    <reaction evidence="1">
        <text>a 4-O-methyl-thymidine in DNA + L-cysteinyl-[protein] = a thymidine in DNA + S-methyl-L-cysteinyl-[protein]</text>
        <dbReference type="Rhea" id="RHEA:53428"/>
        <dbReference type="Rhea" id="RHEA-COMP:10131"/>
        <dbReference type="Rhea" id="RHEA-COMP:10132"/>
        <dbReference type="Rhea" id="RHEA-COMP:13555"/>
        <dbReference type="Rhea" id="RHEA-COMP:13556"/>
        <dbReference type="ChEBI" id="CHEBI:29950"/>
        <dbReference type="ChEBI" id="CHEBI:82612"/>
        <dbReference type="ChEBI" id="CHEBI:137386"/>
        <dbReference type="ChEBI" id="CHEBI:137387"/>
        <dbReference type="EC" id="2.1.1.63"/>
    </reaction>
</comment>
<evidence type="ECO:0000313" key="13">
    <source>
        <dbReference type="Proteomes" id="UP000057043"/>
    </source>
</evidence>
<evidence type="ECO:0000256" key="6">
    <source>
        <dbReference type="ARBA" id="ARBA00022763"/>
    </source>
</evidence>
<accession>A0A101IM32</accession>
<organism evidence="11 12">
    <name type="scientific">Methanothrix harundinacea</name>
    <dbReference type="NCBI Taxonomy" id="301375"/>
    <lineage>
        <taxon>Archaea</taxon>
        <taxon>Methanobacteriati</taxon>
        <taxon>Methanobacteriota</taxon>
        <taxon>Stenosarchaea group</taxon>
        <taxon>Methanomicrobia</taxon>
        <taxon>Methanotrichales</taxon>
        <taxon>Methanotrichaceae</taxon>
        <taxon>Methanothrix</taxon>
    </lineage>
</organism>
<reference evidence="12 13" key="2">
    <citation type="journal article" date="2015" name="MBio">
        <title>Genome-Resolved Metagenomic Analysis Reveals Roles for Candidate Phyla and Other Microbial Community Members in Biogeochemical Transformations in Oil Reservoirs.</title>
        <authorList>
            <person name="Hu P."/>
            <person name="Tom L."/>
            <person name="Singh A."/>
            <person name="Thomas B.C."/>
            <person name="Baker B.J."/>
            <person name="Piceno Y.M."/>
            <person name="Andersen G.L."/>
            <person name="Banfield J.F."/>
        </authorList>
    </citation>
    <scope>NUCLEOTIDE SEQUENCE [LARGE SCALE GENOMIC DNA]</scope>
    <source>
        <strain evidence="10">57_489</strain>
    </source>
</reference>
<dbReference type="InterPro" id="IPR036217">
    <property type="entry name" value="MethylDNA_cys_MeTrfase_DNAb"/>
</dbReference>
<keyword evidence="5 11" id="KW-0808">Transferase</keyword>
<dbReference type="GO" id="GO:0006281">
    <property type="term" value="P:DNA repair"/>
    <property type="evidence" value="ECO:0007669"/>
    <property type="project" value="UniProtKB-KW"/>
</dbReference>
<evidence type="ECO:0000313" key="11">
    <source>
        <dbReference type="EMBL" id="KUK97593.1"/>
    </source>
</evidence>
<evidence type="ECO:0000313" key="12">
    <source>
        <dbReference type="Proteomes" id="UP000053961"/>
    </source>
</evidence>
<comment type="catalytic activity">
    <reaction evidence="8">
        <text>a 6-O-methyl-2'-deoxyguanosine in DNA + L-cysteinyl-[protein] = S-methyl-L-cysteinyl-[protein] + a 2'-deoxyguanosine in DNA</text>
        <dbReference type="Rhea" id="RHEA:24000"/>
        <dbReference type="Rhea" id="RHEA-COMP:10131"/>
        <dbReference type="Rhea" id="RHEA-COMP:10132"/>
        <dbReference type="Rhea" id="RHEA-COMP:11367"/>
        <dbReference type="Rhea" id="RHEA-COMP:11368"/>
        <dbReference type="ChEBI" id="CHEBI:29950"/>
        <dbReference type="ChEBI" id="CHEBI:82612"/>
        <dbReference type="ChEBI" id="CHEBI:85445"/>
        <dbReference type="ChEBI" id="CHEBI:85448"/>
        <dbReference type="EC" id="2.1.1.63"/>
    </reaction>
</comment>
<protein>
    <recommendedName>
        <fullName evidence="3">methylated-DNA--[protein]-cysteine S-methyltransferase</fullName>
        <ecNumber evidence="3">2.1.1.63</ecNumber>
    </recommendedName>
</protein>
<evidence type="ECO:0000313" key="10">
    <source>
        <dbReference type="EMBL" id="KUK44536.1"/>
    </source>
</evidence>
<evidence type="ECO:0000256" key="5">
    <source>
        <dbReference type="ARBA" id="ARBA00022679"/>
    </source>
</evidence>
<dbReference type="Pfam" id="PF01035">
    <property type="entry name" value="DNA_binding_1"/>
    <property type="match status" value="1"/>
</dbReference>
<dbReference type="InterPro" id="IPR001497">
    <property type="entry name" value="MethylDNA_cys_MeTrfase_AS"/>
</dbReference>
<gene>
    <name evidence="10" type="ORF">XD72_1076</name>
    <name evidence="11" type="ORF">XE07_0007</name>
</gene>
<dbReference type="PANTHER" id="PTHR10815:SF13">
    <property type="entry name" value="METHYLATED-DNA--PROTEIN-CYSTEINE METHYLTRANSFERASE"/>
    <property type="match status" value="1"/>
</dbReference>
<dbReference type="FunFam" id="1.10.10.10:FF:000214">
    <property type="entry name" value="Methylated-DNA--protein-cysteine methyltransferase"/>
    <property type="match status" value="1"/>
</dbReference>
<dbReference type="PROSITE" id="PS00374">
    <property type="entry name" value="MGMT"/>
    <property type="match status" value="1"/>
</dbReference>
<dbReference type="PANTHER" id="PTHR10815">
    <property type="entry name" value="METHYLATED-DNA--PROTEIN-CYSTEINE METHYLTRANSFERASE"/>
    <property type="match status" value="1"/>
</dbReference>
<dbReference type="PATRIC" id="fig|301375.6.peg.1005"/>
<dbReference type="Gene3D" id="1.10.10.10">
    <property type="entry name" value="Winged helix-like DNA-binding domain superfamily/Winged helix DNA-binding domain"/>
    <property type="match status" value="1"/>
</dbReference>
<dbReference type="SUPFAM" id="SSF46767">
    <property type="entry name" value="Methylated DNA-protein cysteine methyltransferase, C-terminal domain"/>
    <property type="match status" value="1"/>
</dbReference>
<evidence type="ECO:0000256" key="8">
    <source>
        <dbReference type="ARBA" id="ARBA00049348"/>
    </source>
</evidence>
<feature type="domain" description="Methylated-DNA-[protein]-cysteine S-methyltransferase DNA binding" evidence="9">
    <location>
        <begin position="31"/>
        <end position="109"/>
    </location>
</feature>
<evidence type="ECO:0000256" key="7">
    <source>
        <dbReference type="ARBA" id="ARBA00023204"/>
    </source>
</evidence>
<dbReference type="GO" id="GO:0032259">
    <property type="term" value="P:methylation"/>
    <property type="evidence" value="ECO:0007669"/>
    <property type="project" value="UniProtKB-KW"/>
</dbReference>
<dbReference type="EMBL" id="LGFT01000022">
    <property type="protein sequence ID" value="KUK44536.1"/>
    <property type="molecule type" value="Genomic_DNA"/>
</dbReference>
<evidence type="ECO:0000256" key="1">
    <source>
        <dbReference type="ARBA" id="ARBA00001286"/>
    </source>
</evidence>
<dbReference type="NCBIfam" id="TIGR00589">
    <property type="entry name" value="ogt"/>
    <property type="match status" value="1"/>
</dbReference>
<name>A0A101IM32_9EURY</name>
<evidence type="ECO:0000259" key="9">
    <source>
        <dbReference type="Pfam" id="PF01035"/>
    </source>
</evidence>
<dbReference type="Proteomes" id="UP000057043">
    <property type="component" value="Unassembled WGS sequence"/>
</dbReference>
<dbReference type="CDD" id="cd06445">
    <property type="entry name" value="ATase"/>
    <property type="match status" value="1"/>
</dbReference>
<evidence type="ECO:0000256" key="2">
    <source>
        <dbReference type="ARBA" id="ARBA00008711"/>
    </source>
</evidence>
<keyword evidence="6" id="KW-0227">DNA damage</keyword>
<dbReference type="AlphaFoldDB" id="A0A101IM32"/>
<comment type="caution">
    <text evidence="11">The sequence shown here is derived from an EMBL/GenBank/DDBJ whole genome shotgun (WGS) entry which is preliminary data.</text>
</comment>
<dbReference type="GO" id="GO:0003908">
    <property type="term" value="F:methylated-DNA-[protein]-cysteine S-methyltransferase activity"/>
    <property type="evidence" value="ECO:0007669"/>
    <property type="project" value="UniProtKB-EC"/>
</dbReference>
<comment type="similarity">
    <text evidence="2">Belongs to the MGMT family.</text>
</comment>
<keyword evidence="7" id="KW-0234">DNA repair</keyword>
<dbReference type="EC" id="2.1.1.63" evidence="3"/>